<dbReference type="Proteomes" id="UP001515480">
    <property type="component" value="Unassembled WGS sequence"/>
</dbReference>
<evidence type="ECO:0000313" key="10">
    <source>
        <dbReference type="EMBL" id="KAL1500694.1"/>
    </source>
</evidence>
<feature type="transmembrane region" description="Helical" evidence="8">
    <location>
        <begin position="898"/>
        <end position="920"/>
    </location>
</feature>
<dbReference type="InterPro" id="IPR051223">
    <property type="entry name" value="Polycystin"/>
</dbReference>
<evidence type="ECO:0000259" key="9">
    <source>
        <dbReference type="Pfam" id="PF20519"/>
    </source>
</evidence>
<evidence type="ECO:0000313" key="11">
    <source>
        <dbReference type="Proteomes" id="UP001515480"/>
    </source>
</evidence>
<sequence length="1542" mass="174054">MDRLLFLKNCSLIAELPLRSKCDDDKDQLGRQDLSALWKDLPTDFFSSLDKLRRAHALLEELHTIPTGEQYQIDEEASTSSLYVAVNGALLVQNMSWILVDALRAGQFMTSRSSQLENTDLNSIATWVLEEVSQYRERWTHVVDTIPFPVVKEYQRRPESILNLEKAARQVSALHDICSVLLDANVRGTKLSQMEVTSLEQANNLSFHMLQAMKTVTWPLKWGMPNSTMVQLVNKSISQRKATILGDTLVSFLLSAFDLSNISPETNFIRLLSKSPMQRPQAAAELLLYLVLWSPWTASHADDVERTLLAPEDAAWVRAMSIICHTVSFASVQTDATATKPEVDRQLGPFKHKSELTADEIRELQRLWSIAEARTKEPMTSALSDMMVPFHEHLMELIDVHTANEPHEEGPKGSANQNNPQVRTMLYKRDETRSAITTMLAQLKDEEEHLRSVESQLQAVQGKLASSFDQLQLIAKNSGPLLRMEITPQDEEDLREAMSKSIGQVFDETGARGMPSQPTSETGKDAPTPAGGEFMTVRLLRRANAPEEAIRMRLAGDPWNFKQLKEKCCRFANLNPSLYELYHPVEDAVWYDQADVWGQLKGDQRAHELVVLRRRKKKDGKYVKMRVVGDDGALEIANVRKARISELTLEQLQERERLVHEDNQKEAQQVLREMIRYKGYRRSSNDRALSLGLNLILLVFYIAYVYARYASNIQETSLSVNAIKSTALAGSDEVLSQEVDVYDLPVSQFFLWMTQVFAKNLIAATPRTGEIIPASFSRTFDENVAFGPLTLTQIRSSPHPCREWRDGQPPIEGIVCASYDFDNADYGPGWTPLNETSVPVPGFTYSPSLANARSVYSETGGRSFGPGGYSVRLVSPNLIEDTATRLASQQWLDDRTRALIISAIVYNVPFESLTWLQILFEFSPSGYRETTVRVFPIGTESSSFSSLFEAARILVVSIYGWVVFLLVRRLIFHRLFHSMHVYKAALKNAPWISVIILLLLLAEIPFRFALDHENDRVTDISSAALAEFSAATTQGMVNATTLERLRRLDSIQALEKLDLSFSSWLTEQSRSIASVCVFFMCLKVAILLGQCSNTNLLFFRYMRSHDCVEALLSVGFAFATNMLGLAVLAVTIVGDSSSHFTDVFRAYASLILLITSPFRLFDDRNPFEISDHTEYADGPGQKYPFLLLVIMFEFVIMIIIWSLIVSIFVEGYANASTRHRVEQSMEQRVRALTKRDRTHHLTHLLDFLRPSKLIRGTRHLLQDLRILSCSMLSIFKEIQQERHSHHPAHLTYAHKRRKRQFERALRRMGLRFSAAEQLVVLKETMTEEMLEEELVAEMKSFGMIPLEAEGQVKPLGLETSASTNPTAQAPPAHAKQTPDLEEAATPFRNTCGYDLYSVRVEEESERAASRYSINEEQILSELQLQDETYSVLDPSHNLPRPAAVKQSLVEKYRVSRNDLSATGATCEKCTSTCKLSTSKYSRLEEDTPDSAPPDPVCVRTHLQRRLPDDREAQVAVDPVPTTTASKGGRGALAALMRSTPER</sequence>
<keyword evidence="5 8" id="KW-0472">Membrane</keyword>
<organism evidence="10 11">
    <name type="scientific">Prymnesium parvum</name>
    <name type="common">Toxic golden alga</name>
    <dbReference type="NCBI Taxonomy" id="97485"/>
    <lineage>
        <taxon>Eukaryota</taxon>
        <taxon>Haptista</taxon>
        <taxon>Haptophyta</taxon>
        <taxon>Prymnesiophyceae</taxon>
        <taxon>Prymnesiales</taxon>
        <taxon>Prymnesiaceae</taxon>
        <taxon>Prymnesium</taxon>
    </lineage>
</organism>
<keyword evidence="11" id="KW-1185">Reference proteome</keyword>
<feature type="transmembrane region" description="Helical" evidence="8">
    <location>
        <begin position="1071"/>
        <end position="1089"/>
    </location>
</feature>
<dbReference type="Pfam" id="PF20519">
    <property type="entry name" value="Polycystin_dom"/>
    <property type="match status" value="1"/>
</dbReference>
<name>A0AB34IKE0_PRYPA</name>
<reference evidence="10 11" key="1">
    <citation type="journal article" date="2024" name="Science">
        <title>Giant polyketide synthase enzymes in the biosynthesis of giant marine polyether toxins.</title>
        <authorList>
            <person name="Fallon T.R."/>
            <person name="Shende V.V."/>
            <person name="Wierzbicki I.H."/>
            <person name="Pendleton A.L."/>
            <person name="Watervoot N.F."/>
            <person name="Auber R.P."/>
            <person name="Gonzalez D.J."/>
            <person name="Wisecaver J.H."/>
            <person name="Moore B.S."/>
        </authorList>
    </citation>
    <scope>NUCLEOTIDE SEQUENCE [LARGE SCALE GENOMIC DNA]</scope>
    <source>
        <strain evidence="10 11">12B1</strain>
    </source>
</reference>
<comment type="similarity">
    <text evidence="2">Belongs to the polycystin family.</text>
</comment>
<feature type="transmembrane region" description="Helical" evidence="8">
    <location>
        <begin position="950"/>
        <end position="967"/>
    </location>
</feature>
<keyword evidence="6" id="KW-0175">Coiled coil</keyword>
<protein>
    <recommendedName>
        <fullName evidence="9">Polycystin domain-containing protein</fullName>
    </recommendedName>
</protein>
<feature type="transmembrane region" description="Helical" evidence="8">
    <location>
        <begin position="1144"/>
        <end position="1162"/>
    </location>
</feature>
<dbReference type="PANTHER" id="PTHR10877">
    <property type="entry name" value="POLYCYSTIN FAMILY MEMBER"/>
    <property type="match status" value="1"/>
</dbReference>
<evidence type="ECO:0000256" key="7">
    <source>
        <dbReference type="SAM" id="MobiDB-lite"/>
    </source>
</evidence>
<evidence type="ECO:0000256" key="5">
    <source>
        <dbReference type="ARBA" id="ARBA00023136"/>
    </source>
</evidence>
<dbReference type="GO" id="GO:0016020">
    <property type="term" value="C:membrane"/>
    <property type="evidence" value="ECO:0007669"/>
    <property type="project" value="UniProtKB-SubCell"/>
</dbReference>
<feature type="domain" description="Polycystin" evidence="9">
    <location>
        <begin position="746"/>
        <end position="934"/>
    </location>
</feature>
<evidence type="ECO:0000256" key="6">
    <source>
        <dbReference type="SAM" id="Coils"/>
    </source>
</evidence>
<dbReference type="InterPro" id="IPR046791">
    <property type="entry name" value="Polycystin_dom"/>
</dbReference>
<proteinExistence type="inferred from homology"/>
<dbReference type="PANTHER" id="PTHR10877:SF183">
    <property type="entry name" value="AT14535P-RELATED"/>
    <property type="match status" value="1"/>
</dbReference>
<feature type="region of interest" description="Disordered" evidence="7">
    <location>
        <begin position="1357"/>
        <end position="1379"/>
    </location>
</feature>
<feature type="transmembrane region" description="Helical" evidence="8">
    <location>
        <begin position="688"/>
        <end position="707"/>
    </location>
</feature>
<feature type="transmembrane region" description="Helical" evidence="8">
    <location>
        <begin position="988"/>
        <end position="1008"/>
    </location>
</feature>
<feature type="region of interest" description="Disordered" evidence="7">
    <location>
        <begin position="508"/>
        <end position="531"/>
    </location>
</feature>
<comment type="subcellular location">
    <subcellularLocation>
        <location evidence="1">Membrane</location>
        <topology evidence="1">Multi-pass membrane protein</topology>
    </subcellularLocation>
</comment>
<accession>A0AB34IKE0</accession>
<evidence type="ECO:0000256" key="3">
    <source>
        <dbReference type="ARBA" id="ARBA00022692"/>
    </source>
</evidence>
<gene>
    <name evidence="10" type="ORF">AB1Y20_013341</name>
</gene>
<feature type="region of interest" description="Disordered" evidence="7">
    <location>
        <begin position="1518"/>
        <end position="1542"/>
    </location>
</feature>
<feature type="transmembrane region" description="Helical" evidence="8">
    <location>
        <begin position="1183"/>
        <end position="1209"/>
    </location>
</feature>
<evidence type="ECO:0000256" key="8">
    <source>
        <dbReference type="SAM" id="Phobius"/>
    </source>
</evidence>
<evidence type="ECO:0000256" key="2">
    <source>
        <dbReference type="ARBA" id="ARBA00007200"/>
    </source>
</evidence>
<evidence type="ECO:0000256" key="1">
    <source>
        <dbReference type="ARBA" id="ARBA00004141"/>
    </source>
</evidence>
<evidence type="ECO:0000256" key="4">
    <source>
        <dbReference type="ARBA" id="ARBA00022989"/>
    </source>
</evidence>
<keyword evidence="3 8" id="KW-0812">Transmembrane</keyword>
<feature type="coiled-coil region" evidence="6">
    <location>
        <begin position="436"/>
        <end position="463"/>
    </location>
</feature>
<dbReference type="EMBL" id="JBGBPQ010000023">
    <property type="protein sequence ID" value="KAL1500694.1"/>
    <property type="molecule type" value="Genomic_DNA"/>
</dbReference>
<feature type="transmembrane region" description="Helical" evidence="8">
    <location>
        <begin position="1110"/>
        <end position="1132"/>
    </location>
</feature>
<comment type="caution">
    <text evidence="10">The sequence shown here is derived from an EMBL/GenBank/DDBJ whole genome shotgun (WGS) entry which is preliminary data.</text>
</comment>
<keyword evidence="4 8" id="KW-1133">Transmembrane helix</keyword>